<dbReference type="PROSITE" id="PS51900">
    <property type="entry name" value="CB"/>
    <property type="match status" value="1"/>
</dbReference>
<evidence type="ECO:0000313" key="7">
    <source>
        <dbReference type="Proteomes" id="UP000627781"/>
    </source>
</evidence>
<gene>
    <name evidence="6" type="ORF">H9661_01625</name>
</gene>
<evidence type="ECO:0000256" key="1">
    <source>
        <dbReference type="ARBA" id="ARBA00023125"/>
    </source>
</evidence>
<evidence type="ECO:0000256" key="3">
    <source>
        <dbReference type="PROSITE-ProRule" id="PRU01248"/>
    </source>
</evidence>
<dbReference type="PROSITE" id="PS51898">
    <property type="entry name" value="TYR_RECOMBINASE"/>
    <property type="match status" value="1"/>
</dbReference>
<dbReference type="InterPro" id="IPR002104">
    <property type="entry name" value="Integrase_catalytic"/>
</dbReference>
<dbReference type="Gene3D" id="1.10.443.10">
    <property type="entry name" value="Intergrase catalytic core"/>
    <property type="match status" value="1"/>
</dbReference>
<keyword evidence="7" id="KW-1185">Reference proteome</keyword>
<reference evidence="6 7" key="1">
    <citation type="submission" date="2020-08" db="EMBL/GenBank/DDBJ databases">
        <title>A Genomic Blueprint of the Chicken Gut Microbiome.</title>
        <authorList>
            <person name="Gilroy R."/>
            <person name="Ravi A."/>
            <person name="Getino M."/>
            <person name="Pursley I."/>
            <person name="Horton D.L."/>
            <person name="Alikhan N.-F."/>
            <person name="Baker D."/>
            <person name="Gharbi K."/>
            <person name="Hall N."/>
            <person name="Watson M."/>
            <person name="Adriaenssens E.M."/>
            <person name="Foster-Nyarko E."/>
            <person name="Jarju S."/>
            <person name="Secka A."/>
            <person name="Antonio M."/>
            <person name="Oren A."/>
            <person name="Chaudhuri R."/>
            <person name="La Ragione R.M."/>
            <person name="Hildebrand F."/>
            <person name="Pallen M.J."/>
        </authorList>
    </citation>
    <scope>NUCLEOTIDE SEQUENCE [LARGE SCALE GENOMIC DNA]</scope>
    <source>
        <strain evidence="6 7">Sa3CVN1</strain>
    </source>
</reference>
<dbReference type="EMBL" id="JACSRA010000002">
    <property type="protein sequence ID" value="MBD7910043.1"/>
    <property type="molecule type" value="Genomic_DNA"/>
</dbReference>
<dbReference type="InterPro" id="IPR044068">
    <property type="entry name" value="CB"/>
</dbReference>
<evidence type="ECO:0000259" key="4">
    <source>
        <dbReference type="PROSITE" id="PS51898"/>
    </source>
</evidence>
<dbReference type="InterPro" id="IPR013762">
    <property type="entry name" value="Integrase-like_cat_sf"/>
</dbReference>
<keyword evidence="2" id="KW-0233">DNA recombination</keyword>
<proteinExistence type="predicted"/>
<dbReference type="InterPro" id="IPR011010">
    <property type="entry name" value="DNA_brk_join_enz"/>
</dbReference>
<organism evidence="6 7">
    <name type="scientific">Clostridium cibarium</name>
    <dbReference type="NCBI Taxonomy" id="2762247"/>
    <lineage>
        <taxon>Bacteria</taxon>
        <taxon>Bacillati</taxon>
        <taxon>Bacillota</taxon>
        <taxon>Clostridia</taxon>
        <taxon>Eubacteriales</taxon>
        <taxon>Clostridiaceae</taxon>
        <taxon>Clostridium</taxon>
    </lineage>
</organism>
<evidence type="ECO:0000256" key="2">
    <source>
        <dbReference type="ARBA" id="ARBA00023172"/>
    </source>
</evidence>
<accession>A0ABR8PPE9</accession>
<keyword evidence="1 3" id="KW-0238">DNA-binding</keyword>
<name>A0ABR8PPE9_9CLOT</name>
<comment type="caution">
    <text evidence="6">The sequence shown here is derived from an EMBL/GenBank/DDBJ whole genome shotgun (WGS) entry which is preliminary data.</text>
</comment>
<feature type="domain" description="Tyr recombinase" evidence="4">
    <location>
        <begin position="322"/>
        <end position="522"/>
    </location>
</feature>
<dbReference type="RefSeq" id="WP_191767546.1">
    <property type="nucleotide sequence ID" value="NZ_JACSRA010000002.1"/>
</dbReference>
<dbReference type="Pfam" id="PF00589">
    <property type="entry name" value="Phage_integrase"/>
    <property type="match status" value="1"/>
</dbReference>
<evidence type="ECO:0000313" key="6">
    <source>
        <dbReference type="EMBL" id="MBD7910043.1"/>
    </source>
</evidence>
<dbReference type="InterPro" id="IPR010998">
    <property type="entry name" value="Integrase_recombinase_N"/>
</dbReference>
<evidence type="ECO:0000259" key="5">
    <source>
        <dbReference type="PROSITE" id="PS51900"/>
    </source>
</evidence>
<dbReference type="Proteomes" id="UP000627781">
    <property type="component" value="Unassembled WGS sequence"/>
</dbReference>
<dbReference type="Gene3D" id="1.10.150.130">
    <property type="match status" value="1"/>
</dbReference>
<dbReference type="SUPFAM" id="SSF56349">
    <property type="entry name" value="DNA breaking-rejoining enzymes"/>
    <property type="match status" value="1"/>
</dbReference>
<sequence length="677" mass="80586">MNNNASNKIIYNESKSYVHLKEEEIMSFTKNSSRSNSKIKKYKEFKMIFSDLKEFETILKKEELREDFIKLYNWHITILAYYNRINIPDNIIFMMKFYLYELKNIDNELDYIKSKFRDVMVNKYSYGMSYVRQVMHEVIRLKLFYQKSVKSCFKHIDQYLELAKEYEKKYIIISMIEFLKKIDYIDDEEKIFIREESIDLNSKNTSIEFNEITRGYLKEIKTQKAIKTFRATKSHLKNFFDFMENEFQDVNKFEKLSNNHIREYINYLNKTKTCRKKSISPSTINARIEECAKLFNYIEQNISDVKSIKIITKYDKVKEYKMLPKYVSKKDVERLLKAINKIDEEKYPQEKLIIILMVDTGRRVHEICSLSYNCLRDNNYIFFHKTKKGVSINQKVGDLSVKAVLNAQKICSTVDNEMYSKIDNLKIRRLFASKKNKFRSIVSNTLITRIFKEIQIENGIVDCKNEPLFSLHDNKRNFISNMESAGITAVGIAELLDQKINTIVQYEVRNDKAINTLKDLERKGILIGKREENIDKIEKENVYDLLNDKDIIKRNNINLIEKMQNPKQVIPLPLGQCTQIENAWICGQLYCMACENYTLLSDKDKEGFGKFCEEFYIHMYLYRKDERIKEIRRKFEEISKNVLINNNIVDASSLKKHINSIKKKSRMKVEMIRNGEV</sequence>
<protein>
    <submittedName>
        <fullName evidence="6">Tyrosine-type recombinase/integrase</fullName>
    </submittedName>
</protein>
<feature type="domain" description="Core-binding (CB)" evidence="5">
    <location>
        <begin position="207"/>
        <end position="299"/>
    </location>
</feature>